<evidence type="ECO:0000256" key="3">
    <source>
        <dbReference type="ARBA" id="ARBA00022514"/>
    </source>
</evidence>
<dbReference type="PaxDb" id="9986-ENSOCUP00000008831"/>
<organism evidence="9 10">
    <name type="scientific">Oryctolagus cuniculus</name>
    <name type="common">Rabbit</name>
    <dbReference type="NCBI Taxonomy" id="9986"/>
    <lineage>
        <taxon>Eukaryota</taxon>
        <taxon>Metazoa</taxon>
        <taxon>Chordata</taxon>
        <taxon>Craniata</taxon>
        <taxon>Vertebrata</taxon>
        <taxon>Euteleostomi</taxon>
        <taxon>Mammalia</taxon>
        <taxon>Eutheria</taxon>
        <taxon>Euarchontoglires</taxon>
        <taxon>Glires</taxon>
        <taxon>Lagomorpha</taxon>
        <taxon>Leporidae</taxon>
        <taxon>Oryctolagus</taxon>
    </lineage>
</organism>
<dbReference type="FunFam" id="2.40.50.40:FF:000019">
    <property type="entry name" value="C-C motif chemokine 27"/>
    <property type="match status" value="1"/>
</dbReference>
<dbReference type="GeneID" id="103349663"/>
<dbReference type="HOGENOM" id="CLU_2003113_0_0_1"/>
<keyword evidence="6" id="KW-1015">Disulfide bond</keyword>
<dbReference type="GO" id="GO:0005615">
    <property type="term" value="C:extracellular space"/>
    <property type="evidence" value="ECO:0007669"/>
    <property type="project" value="UniProtKB-KW"/>
</dbReference>
<dbReference type="InterPro" id="IPR001811">
    <property type="entry name" value="Chemokine_IL8-like_dom"/>
</dbReference>
<comment type="similarity">
    <text evidence="2">Belongs to the intercrine beta (chemokine CC) family.</text>
</comment>
<name>G1SYX0_RABIT</name>
<dbReference type="GO" id="GO:0006955">
    <property type="term" value="P:immune response"/>
    <property type="evidence" value="ECO:0007669"/>
    <property type="project" value="InterPro"/>
</dbReference>
<dbReference type="STRING" id="9986.ENSOCUP00000008831"/>
<dbReference type="Proteomes" id="UP000001811">
    <property type="component" value="Chromosome 11"/>
</dbReference>
<dbReference type="FunCoup" id="G1SYX0">
    <property type="interactions" value="96"/>
</dbReference>
<dbReference type="RefSeq" id="XP_017200196.1">
    <property type="nucleotide sequence ID" value="XM_017344707.3"/>
</dbReference>
<evidence type="ECO:0000256" key="2">
    <source>
        <dbReference type="ARBA" id="ARBA00010868"/>
    </source>
</evidence>
<dbReference type="SUPFAM" id="SSF54117">
    <property type="entry name" value="Interleukin 8-like chemokines"/>
    <property type="match status" value="1"/>
</dbReference>
<evidence type="ECO:0000256" key="7">
    <source>
        <dbReference type="SAM" id="SignalP"/>
    </source>
</evidence>
<dbReference type="OrthoDB" id="8905061at2759"/>
<keyword evidence="4" id="KW-0964">Secreted</keyword>
<dbReference type="eggNOG" id="ENOG502SVUE">
    <property type="taxonomic scope" value="Eukaryota"/>
</dbReference>
<evidence type="ECO:0000313" key="10">
    <source>
        <dbReference type="Proteomes" id="UP000001811"/>
    </source>
</evidence>
<sequence length="130" mass="14617">MQCAGLLLVALAACVALQPSEAILPFASSCCTKVSPHVSRKLLKVVRACHLQRADGDCNLDAVILHVRHRRYCIAPENHTLKEWMKAQAVKENDRRKICHKKKYIKRNHEGARRGKHVTGGHKTYQTVDA</sequence>
<dbReference type="Pfam" id="PF00048">
    <property type="entry name" value="IL8"/>
    <property type="match status" value="1"/>
</dbReference>
<dbReference type="EMBL" id="AAGW02030605">
    <property type="status" value="NOT_ANNOTATED_CDS"/>
    <property type="molecule type" value="Genomic_DNA"/>
</dbReference>
<keyword evidence="5 7" id="KW-0732">Signal</keyword>
<evidence type="ECO:0000256" key="6">
    <source>
        <dbReference type="ARBA" id="ARBA00023157"/>
    </source>
</evidence>
<evidence type="ECO:0000313" key="9">
    <source>
        <dbReference type="Ensembl" id="ENSOCUP00000008831.3"/>
    </source>
</evidence>
<protein>
    <recommendedName>
        <fullName evidence="8">Chemokine interleukin-8-like domain-containing protein</fullName>
    </recommendedName>
</protein>
<keyword evidence="10" id="KW-1185">Reference proteome</keyword>
<dbReference type="AlphaFoldDB" id="G1SYX0"/>
<reference evidence="9" key="2">
    <citation type="submission" date="2025-08" db="UniProtKB">
        <authorList>
            <consortium name="Ensembl"/>
        </authorList>
    </citation>
    <scope>IDENTIFICATION</scope>
    <source>
        <strain evidence="9">Thorbecke</strain>
    </source>
</reference>
<evidence type="ECO:0000259" key="8">
    <source>
        <dbReference type="Pfam" id="PF00048"/>
    </source>
</evidence>
<dbReference type="Gene3D" id="2.40.50.40">
    <property type="match status" value="1"/>
</dbReference>
<dbReference type="GeneTree" id="ENSGT00530000063923"/>
<gene>
    <name evidence="9" type="primary">LOC103349663</name>
</gene>
<dbReference type="InParanoid" id="G1SYX0"/>
<reference evidence="9 10" key="1">
    <citation type="journal article" date="2011" name="Nature">
        <title>A high-resolution map of human evolutionary constraint using 29 mammals.</title>
        <authorList>
            <person name="Lindblad-Toh K."/>
            <person name="Garber M."/>
            <person name="Zuk O."/>
            <person name="Lin M.F."/>
            <person name="Parker B.J."/>
            <person name="Washietl S."/>
            <person name="Kheradpour P."/>
            <person name="Ernst J."/>
            <person name="Jordan G."/>
            <person name="Mauceli E."/>
            <person name="Ward L.D."/>
            <person name="Lowe C.B."/>
            <person name="Holloway A.K."/>
            <person name="Clamp M."/>
            <person name="Gnerre S."/>
            <person name="Alfoldi J."/>
            <person name="Beal K."/>
            <person name="Chang J."/>
            <person name="Clawson H."/>
            <person name="Cuff J."/>
            <person name="Di Palma F."/>
            <person name="Fitzgerald S."/>
            <person name="Flicek P."/>
            <person name="Guttman M."/>
            <person name="Hubisz M.J."/>
            <person name="Jaffe D.B."/>
            <person name="Jungreis I."/>
            <person name="Kent W.J."/>
            <person name="Kostka D."/>
            <person name="Lara M."/>
            <person name="Martins A.L."/>
            <person name="Massingham T."/>
            <person name="Moltke I."/>
            <person name="Raney B.J."/>
            <person name="Rasmussen M.D."/>
            <person name="Robinson J."/>
            <person name="Stark A."/>
            <person name="Vilella A.J."/>
            <person name="Wen J."/>
            <person name="Xie X."/>
            <person name="Zody M.C."/>
            <person name="Baldwin J."/>
            <person name="Bloom T."/>
            <person name="Chin C.W."/>
            <person name="Heiman D."/>
            <person name="Nicol R."/>
            <person name="Nusbaum C."/>
            <person name="Young S."/>
            <person name="Wilkinson J."/>
            <person name="Worley K.C."/>
            <person name="Kovar C.L."/>
            <person name="Muzny D.M."/>
            <person name="Gibbs R.A."/>
            <person name="Cree A."/>
            <person name="Dihn H.H."/>
            <person name="Fowler G."/>
            <person name="Jhangiani S."/>
            <person name="Joshi V."/>
            <person name="Lee S."/>
            <person name="Lewis L.R."/>
            <person name="Nazareth L.V."/>
            <person name="Okwuonu G."/>
            <person name="Santibanez J."/>
            <person name="Warren W.C."/>
            <person name="Mardis E.R."/>
            <person name="Weinstock G.M."/>
            <person name="Wilson R.K."/>
            <person name="Delehaunty K."/>
            <person name="Dooling D."/>
            <person name="Fronik C."/>
            <person name="Fulton L."/>
            <person name="Fulton B."/>
            <person name="Graves T."/>
            <person name="Minx P."/>
            <person name="Sodergren E."/>
            <person name="Birney E."/>
            <person name="Margulies E.H."/>
            <person name="Herrero J."/>
            <person name="Green E.D."/>
            <person name="Haussler D."/>
            <person name="Siepel A."/>
            <person name="Goldman N."/>
            <person name="Pollard K.S."/>
            <person name="Pedersen J.S."/>
            <person name="Lander E.S."/>
            <person name="Kellis M."/>
        </authorList>
    </citation>
    <scope>NUCLEOTIDE SEQUENCE [LARGE SCALE GENOMIC DNA]</scope>
    <source>
        <strain evidence="9 10">Thorbecke inbred</strain>
    </source>
</reference>
<feature type="domain" description="Chemokine interleukin-8-like" evidence="8">
    <location>
        <begin position="28"/>
        <end position="87"/>
    </location>
</feature>
<proteinExistence type="inferred from homology"/>
<evidence type="ECO:0000256" key="4">
    <source>
        <dbReference type="ARBA" id="ARBA00022525"/>
    </source>
</evidence>
<dbReference type="InterPro" id="IPR036048">
    <property type="entry name" value="Interleukin_8-like_sf"/>
</dbReference>
<dbReference type="Ensembl" id="ENSOCUT00000010241.3">
    <property type="protein sequence ID" value="ENSOCUP00000008831.3"/>
    <property type="gene ID" value="ENSOCUG00000010243.3"/>
</dbReference>
<feature type="signal peptide" evidence="7">
    <location>
        <begin position="1"/>
        <end position="22"/>
    </location>
</feature>
<evidence type="ECO:0000256" key="1">
    <source>
        <dbReference type="ARBA" id="ARBA00004613"/>
    </source>
</evidence>
<feature type="chain" id="PRO_5023835829" description="Chemokine interleukin-8-like domain-containing protein" evidence="7">
    <location>
        <begin position="23"/>
        <end position="130"/>
    </location>
</feature>
<keyword evidence="3" id="KW-0202">Cytokine</keyword>
<evidence type="ECO:0000256" key="5">
    <source>
        <dbReference type="ARBA" id="ARBA00022729"/>
    </source>
</evidence>
<comment type="subcellular location">
    <subcellularLocation>
        <location evidence="1">Secreted</location>
    </subcellularLocation>
</comment>
<accession>G1SYX0</accession>
<dbReference type="GO" id="GO:0008009">
    <property type="term" value="F:chemokine activity"/>
    <property type="evidence" value="ECO:0007669"/>
    <property type="project" value="InterPro"/>
</dbReference>
<dbReference type="Bgee" id="ENSOCUG00000010243">
    <property type="expression patterns" value="Expressed in prefrontal cortex and 8 other cell types or tissues"/>
</dbReference>
<reference evidence="9" key="3">
    <citation type="submission" date="2025-09" db="UniProtKB">
        <authorList>
            <consortium name="Ensembl"/>
        </authorList>
    </citation>
    <scope>IDENTIFICATION</scope>
    <source>
        <strain evidence="9">Thorbecke</strain>
    </source>
</reference>